<feature type="chain" id="PRO_5005186001" description="Porin" evidence="1">
    <location>
        <begin position="22"/>
        <end position="425"/>
    </location>
</feature>
<keyword evidence="3" id="KW-1185">Reference proteome</keyword>
<evidence type="ECO:0000313" key="2">
    <source>
        <dbReference type="EMBL" id="AKL98419.1"/>
    </source>
</evidence>
<organism evidence="2 3">
    <name type="scientific">Endomicrobium proavitum</name>
    <dbReference type="NCBI Taxonomy" id="1408281"/>
    <lineage>
        <taxon>Bacteria</taxon>
        <taxon>Pseudomonadati</taxon>
        <taxon>Elusimicrobiota</taxon>
        <taxon>Endomicrobiia</taxon>
        <taxon>Endomicrobiales</taxon>
        <taxon>Endomicrobiaceae</taxon>
        <taxon>Endomicrobium</taxon>
    </lineage>
</organism>
<proteinExistence type="predicted"/>
<dbReference type="STRING" id="1408281.Epro_1040"/>
<dbReference type="OrthoDB" id="5372286at2"/>
<dbReference type="EMBL" id="CP009498">
    <property type="protein sequence ID" value="AKL98419.1"/>
    <property type="molecule type" value="Genomic_DNA"/>
</dbReference>
<evidence type="ECO:0008006" key="4">
    <source>
        <dbReference type="Google" id="ProtNLM"/>
    </source>
</evidence>
<dbReference type="KEGG" id="epo:Epro_1040"/>
<keyword evidence="1" id="KW-0732">Signal</keyword>
<evidence type="ECO:0000313" key="3">
    <source>
        <dbReference type="Proteomes" id="UP000035337"/>
    </source>
</evidence>
<gene>
    <name evidence="2" type="ORF">Epro_1040</name>
</gene>
<dbReference type="Proteomes" id="UP000035337">
    <property type="component" value="Chromosome"/>
</dbReference>
<name>A0A0G3WLP2_9BACT</name>
<dbReference type="AlphaFoldDB" id="A0A0G3WLP2"/>
<evidence type="ECO:0000256" key="1">
    <source>
        <dbReference type="SAM" id="SignalP"/>
    </source>
</evidence>
<feature type="signal peptide" evidence="1">
    <location>
        <begin position="1"/>
        <end position="21"/>
    </location>
</feature>
<dbReference type="InterPro" id="IPR032638">
    <property type="entry name" value="Porin_5"/>
</dbReference>
<dbReference type="RefSeq" id="WP_052570966.1">
    <property type="nucleotide sequence ID" value="NZ_CP009498.1"/>
</dbReference>
<reference evidence="2 3" key="1">
    <citation type="submission" date="2014-09" db="EMBL/GenBank/DDBJ databases">
        <title>Complete genome sequence of Endomicrobium proavitum.</title>
        <authorList>
            <person name="Zheng H."/>
        </authorList>
    </citation>
    <scope>NUCLEOTIDE SEQUENCE [LARGE SCALE GENOMIC DNA]</scope>
    <source>
        <strain evidence="2 3">Rsa215</strain>
    </source>
</reference>
<protein>
    <recommendedName>
        <fullName evidence="4">Porin</fullName>
    </recommendedName>
</protein>
<sequence>MKKVFLLAAACVIAFTQAVNASEIDGLVNKLVEKGIISAGEGRQIITETNEDVKSLTAAGSQAGVPQWVQNLKFSGDVRLRHQMDWTATGTRNRERIRLRFAVETRVIENMKAAFGLATGSTANGEDLNPTSANFTVRAFNKAPIFVDHAYLSYNIDGVGQINVGKIKSGLVTWNLRQLIWKSDVNPDGASFNTEGNIGSGFGYFGNIAWLTLNGDVRFGADMPDVYIAQPGVTYKNGNVSVKAAVGYQQFNTRGRIGYPSNNAATAFANISNETGKYLGSSTTYTNETNFQLLNPSIEIKVKEVVGKYGFSLFCEYSKNLNDSVYKGANEAGLYGFGLGDDKVANFGDWTLSVASRFIKATAIPFGLGNTDVYEGQPDVKGYEASFAFGLTKNTSLGINYFNYRRITGANREQSLAQAELNYKF</sequence>
<dbReference type="Pfam" id="PF16930">
    <property type="entry name" value="Porin_5"/>
    <property type="match status" value="2"/>
</dbReference>
<accession>A0A0G3WLP2</accession>
<dbReference type="SUPFAM" id="SSF56935">
    <property type="entry name" value="Porins"/>
    <property type="match status" value="1"/>
</dbReference>